<dbReference type="InterPro" id="IPR026870">
    <property type="entry name" value="Zinc_ribbon_dom"/>
</dbReference>
<dbReference type="Proteomes" id="UP000527616">
    <property type="component" value="Unassembled WGS sequence"/>
</dbReference>
<sequence>MPYCTHCGHNNPDGANFCARCGEPMVRPADAPDETEVDALGGDNTRIIQIADEGLLAELTEEDEAAIENLPQGSSLLIVHRGPGSGSRFLIDRDTTSVGRHPDADIFFDDITVSRHHAELQRTEGGVLVKDQGSLNGTYVNRALIDGEAPLKSGDEVQIGKFRMVYFASARGVG</sequence>
<evidence type="ECO:0000259" key="2">
    <source>
        <dbReference type="PROSITE" id="PS50006"/>
    </source>
</evidence>
<dbReference type="Pfam" id="PF00498">
    <property type="entry name" value="FHA"/>
    <property type="match status" value="1"/>
</dbReference>
<reference evidence="3 4" key="1">
    <citation type="submission" date="2020-07" db="EMBL/GenBank/DDBJ databases">
        <title>Sequencing the genomes of 1000 actinobacteria strains.</title>
        <authorList>
            <person name="Klenk H.-P."/>
        </authorList>
    </citation>
    <scope>NUCLEOTIDE SEQUENCE [LARGE SCALE GENOMIC DNA]</scope>
    <source>
        <strain evidence="3 4">DSM 103164</strain>
    </source>
</reference>
<comment type="caution">
    <text evidence="3">The sequence shown here is derived from an EMBL/GenBank/DDBJ whole genome shotgun (WGS) entry which is preliminary data.</text>
</comment>
<name>A0A7Z0DC75_9ACTN</name>
<dbReference type="PANTHER" id="PTHR23308">
    <property type="entry name" value="NUCLEAR INHIBITOR OF PROTEIN PHOSPHATASE-1"/>
    <property type="match status" value="1"/>
</dbReference>
<feature type="domain" description="FHA" evidence="2">
    <location>
        <begin position="96"/>
        <end position="145"/>
    </location>
</feature>
<dbReference type="EMBL" id="JACBZS010000001">
    <property type="protein sequence ID" value="NYI72643.1"/>
    <property type="molecule type" value="Genomic_DNA"/>
</dbReference>
<dbReference type="AlphaFoldDB" id="A0A7Z0DC75"/>
<evidence type="ECO:0000256" key="1">
    <source>
        <dbReference type="ARBA" id="ARBA00022553"/>
    </source>
</evidence>
<accession>A0A7Z0DC75</accession>
<proteinExistence type="predicted"/>
<evidence type="ECO:0000313" key="4">
    <source>
        <dbReference type="Proteomes" id="UP000527616"/>
    </source>
</evidence>
<evidence type="ECO:0000313" key="3">
    <source>
        <dbReference type="EMBL" id="NYI72643.1"/>
    </source>
</evidence>
<dbReference type="InterPro" id="IPR008984">
    <property type="entry name" value="SMAD_FHA_dom_sf"/>
</dbReference>
<dbReference type="RefSeq" id="WP_179446274.1">
    <property type="nucleotide sequence ID" value="NZ_JACBZS010000001.1"/>
</dbReference>
<gene>
    <name evidence="3" type="ORF">GGQ54_003203</name>
</gene>
<dbReference type="Gene3D" id="2.60.200.20">
    <property type="match status" value="1"/>
</dbReference>
<dbReference type="InterPro" id="IPR050923">
    <property type="entry name" value="Cell_Proc_Reg/RNA_Proc"/>
</dbReference>
<organism evidence="3 4">
    <name type="scientific">Naumannella cuiyingiana</name>
    <dbReference type="NCBI Taxonomy" id="1347891"/>
    <lineage>
        <taxon>Bacteria</taxon>
        <taxon>Bacillati</taxon>
        <taxon>Actinomycetota</taxon>
        <taxon>Actinomycetes</taxon>
        <taxon>Propionibacteriales</taxon>
        <taxon>Propionibacteriaceae</taxon>
        <taxon>Naumannella</taxon>
    </lineage>
</organism>
<dbReference type="PROSITE" id="PS50006">
    <property type="entry name" value="FHA_DOMAIN"/>
    <property type="match status" value="1"/>
</dbReference>
<dbReference type="InterPro" id="IPR000253">
    <property type="entry name" value="FHA_dom"/>
</dbReference>
<dbReference type="SMART" id="SM00240">
    <property type="entry name" value="FHA"/>
    <property type="match status" value="1"/>
</dbReference>
<keyword evidence="1" id="KW-0597">Phosphoprotein</keyword>
<dbReference type="SUPFAM" id="SSF49879">
    <property type="entry name" value="SMAD/FHA domain"/>
    <property type="match status" value="1"/>
</dbReference>
<dbReference type="Pfam" id="PF13240">
    <property type="entry name" value="Zn_Ribbon_1"/>
    <property type="match status" value="1"/>
</dbReference>
<keyword evidence="4" id="KW-1185">Reference proteome</keyword>
<protein>
    <submittedName>
        <fullName evidence="3">PSer/pThr/pTyr-binding forkhead associated (FHA) protein</fullName>
    </submittedName>
</protein>